<evidence type="ECO:0000313" key="2">
    <source>
        <dbReference type="Proteomes" id="UP001177260"/>
    </source>
</evidence>
<gene>
    <name evidence="1" type="ORF">N8T08_007297</name>
</gene>
<protein>
    <submittedName>
        <fullName evidence="1">Uncharacterized protein</fullName>
    </submittedName>
</protein>
<sequence length="286" mass="32028">MMLTKPWSSRRRFMKGPRRIMTAIIEKLRRKRKLSSELHARWGDVSISYPTEGSWSQCQSSGGVPNAFPARPSEQSRRHGSLDALDRPAGSSRMPTPLRSGDRKASVDSAMTIPTGHYDAKLRGRSKTNPPYPHSPRAWEADSDGCSADEDEEEDVPSALGDSRGRYHHHHPQSASRVGARDEDPYARASKSPPLSVTSRMRRCSLQSTATEPTTMPTTASSKHSSFVSSVPSMPSEEPRSYHPVHQDKKPPQQPQQQPPPRRTKPRETDPVRRQELVPSYDELYG</sequence>
<dbReference type="Proteomes" id="UP001177260">
    <property type="component" value="Unassembled WGS sequence"/>
</dbReference>
<evidence type="ECO:0000313" key="1">
    <source>
        <dbReference type="EMBL" id="KAK1142863.1"/>
    </source>
</evidence>
<proteinExistence type="predicted"/>
<accession>A0ACC3AY06</accession>
<keyword evidence="2" id="KW-1185">Reference proteome</keyword>
<reference evidence="1 2" key="1">
    <citation type="journal article" date="2023" name="ACS Omega">
        <title>Identification of the Neoaspergillic Acid Biosynthesis Gene Cluster by Establishing an In Vitro CRISPR-Ribonucleoprotein Genetic System in Aspergillus melleus.</title>
        <authorList>
            <person name="Yuan B."/>
            <person name="Grau M.F."/>
            <person name="Murata R.M."/>
            <person name="Torok T."/>
            <person name="Venkateswaran K."/>
            <person name="Stajich J.E."/>
            <person name="Wang C.C.C."/>
        </authorList>
    </citation>
    <scope>NUCLEOTIDE SEQUENCE [LARGE SCALE GENOMIC DNA]</scope>
    <source>
        <strain evidence="1 2">IMV 1140</strain>
    </source>
</reference>
<organism evidence="1 2">
    <name type="scientific">Aspergillus melleus</name>
    <dbReference type="NCBI Taxonomy" id="138277"/>
    <lineage>
        <taxon>Eukaryota</taxon>
        <taxon>Fungi</taxon>
        <taxon>Dikarya</taxon>
        <taxon>Ascomycota</taxon>
        <taxon>Pezizomycotina</taxon>
        <taxon>Eurotiomycetes</taxon>
        <taxon>Eurotiomycetidae</taxon>
        <taxon>Eurotiales</taxon>
        <taxon>Aspergillaceae</taxon>
        <taxon>Aspergillus</taxon>
        <taxon>Aspergillus subgen. Circumdati</taxon>
    </lineage>
</organism>
<dbReference type="EMBL" id="JAOPJF010000046">
    <property type="protein sequence ID" value="KAK1142863.1"/>
    <property type="molecule type" value="Genomic_DNA"/>
</dbReference>
<name>A0ACC3AY06_9EURO</name>
<comment type="caution">
    <text evidence="1">The sequence shown here is derived from an EMBL/GenBank/DDBJ whole genome shotgun (WGS) entry which is preliminary data.</text>
</comment>